<organism evidence="6 7">
    <name type="scientific">Rhizobium mesoamericanum STM3625</name>
    <dbReference type="NCBI Taxonomy" id="1211777"/>
    <lineage>
        <taxon>Bacteria</taxon>
        <taxon>Pseudomonadati</taxon>
        <taxon>Pseudomonadota</taxon>
        <taxon>Alphaproteobacteria</taxon>
        <taxon>Hyphomicrobiales</taxon>
        <taxon>Rhizobiaceae</taxon>
        <taxon>Rhizobium/Agrobacterium group</taxon>
        <taxon>Rhizobium</taxon>
    </lineage>
</organism>
<sequence>MSPEREMLPPGVFSNGFHTLRHGLFDITVLSDGYIMLPGEILMPDARSGERVDTLGRLGGDSDSAPLQTNVPLIRKGRDIILVDTGAGANFQPTDGRLVANLHFIGADPASITKVVFTHAHPDHSGGTTRPDGSLLFPNAHYYVSEAEWAFWMNPEYETAMPKALHEFARGAQRDLFAVDGRLSLVKPGDEIVSGMSVVSTRGHTPGHISLELAGDGNLLIAGDVIPNNIISFENPAWHFGFDTEPEIALANRAGLLDKAANEKLRVLGYHWTYPGVGYVDRYGSAYKFVEG</sequence>
<dbReference type="EMBL" id="CANI01000028">
    <property type="protein sequence ID" value="CCM77281.1"/>
    <property type="molecule type" value="Genomic_DNA"/>
</dbReference>
<evidence type="ECO:0000313" key="6">
    <source>
        <dbReference type="EMBL" id="CCM77281.1"/>
    </source>
</evidence>
<dbReference type="InterPro" id="IPR051013">
    <property type="entry name" value="MBL_superfamily_lactonases"/>
</dbReference>
<proteinExistence type="inferred from homology"/>
<dbReference type="Pfam" id="PF00753">
    <property type="entry name" value="Lactamase_B"/>
    <property type="match status" value="1"/>
</dbReference>
<dbReference type="InterPro" id="IPR036866">
    <property type="entry name" value="RibonucZ/Hydroxyglut_hydro"/>
</dbReference>
<reference evidence="6 7" key="1">
    <citation type="journal article" date="2013" name="Genome Announc.">
        <title>Draft Genome Sequence of Rhizobium mesoamericanum STM3625, a Nitrogen-Fixing Symbiont of Mimosa pudica Isolated in French Guiana (South America).</title>
        <authorList>
            <person name="Moulin L."/>
            <person name="Mornico D."/>
            <person name="Melkonian R."/>
            <person name="Klonowska A."/>
        </authorList>
    </citation>
    <scope>NUCLEOTIDE SEQUENCE [LARGE SCALE GENOMIC DNA]</scope>
    <source>
        <strain evidence="6 7">STM3625</strain>
    </source>
</reference>
<dbReference type="Proteomes" id="UP000009319">
    <property type="component" value="Unassembled WGS sequence"/>
</dbReference>
<evidence type="ECO:0000256" key="2">
    <source>
        <dbReference type="ARBA" id="ARBA00022723"/>
    </source>
</evidence>
<gene>
    <name evidence="6" type="ORF">BN77_4344</name>
</gene>
<dbReference type="SMART" id="SM00849">
    <property type="entry name" value="Lactamase_B"/>
    <property type="match status" value="1"/>
</dbReference>
<dbReference type="HOGENOM" id="CLU_056519_0_0_5"/>
<comment type="similarity">
    <text evidence="1">Belongs to the metallo-beta-lactamase superfamily.</text>
</comment>
<dbReference type="PANTHER" id="PTHR42978">
    <property type="entry name" value="QUORUM-QUENCHING LACTONASE YTNP-RELATED-RELATED"/>
    <property type="match status" value="1"/>
</dbReference>
<dbReference type="Gene3D" id="3.60.15.10">
    <property type="entry name" value="Ribonuclease Z/Hydroxyacylglutathione hydrolase-like"/>
    <property type="match status" value="1"/>
</dbReference>
<feature type="domain" description="Metallo-beta-lactamase" evidence="5">
    <location>
        <begin position="68"/>
        <end position="271"/>
    </location>
</feature>
<evidence type="ECO:0000256" key="3">
    <source>
        <dbReference type="ARBA" id="ARBA00022801"/>
    </source>
</evidence>
<dbReference type="PANTHER" id="PTHR42978:SF6">
    <property type="entry name" value="QUORUM-QUENCHING LACTONASE YTNP-RELATED"/>
    <property type="match status" value="1"/>
</dbReference>
<keyword evidence="3" id="KW-0378">Hydrolase</keyword>
<dbReference type="AlphaFoldDB" id="K0PLG2"/>
<dbReference type="STRING" id="1211777.BN77_4344"/>
<evidence type="ECO:0000313" key="7">
    <source>
        <dbReference type="Proteomes" id="UP000009319"/>
    </source>
</evidence>
<dbReference type="eggNOG" id="COG0491">
    <property type="taxonomic scope" value="Bacteria"/>
</dbReference>
<comment type="caution">
    <text evidence="6">The sequence shown here is derived from an EMBL/GenBank/DDBJ whole genome shotgun (WGS) entry which is preliminary data.</text>
</comment>
<evidence type="ECO:0000259" key="5">
    <source>
        <dbReference type="SMART" id="SM00849"/>
    </source>
</evidence>
<keyword evidence="4" id="KW-0862">Zinc</keyword>
<evidence type="ECO:0000256" key="4">
    <source>
        <dbReference type="ARBA" id="ARBA00022833"/>
    </source>
</evidence>
<evidence type="ECO:0000256" key="1">
    <source>
        <dbReference type="ARBA" id="ARBA00007749"/>
    </source>
</evidence>
<dbReference type="GO" id="GO:0016787">
    <property type="term" value="F:hydrolase activity"/>
    <property type="evidence" value="ECO:0007669"/>
    <property type="project" value="UniProtKB-KW"/>
</dbReference>
<dbReference type="CDD" id="cd07720">
    <property type="entry name" value="OPHC2-like_MBL-fold"/>
    <property type="match status" value="1"/>
</dbReference>
<dbReference type="RefSeq" id="WP_007535347.1">
    <property type="nucleotide sequence ID" value="NZ_HF536772.1"/>
</dbReference>
<dbReference type="SUPFAM" id="SSF56281">
    <property type="entry name" value="Metallo-hydrolase/oxidoreductase"/>
    <property type="match status" value="1"/>
</dbReference>
<dbReference type="GO" id="GO:0046872">
    <property type="term" value="F:metal ion binding"/>
    <property type="evidence" value="ECO:0007669"/>
    <property type="project" value="UniProtKB-KW"/>
</dbReference>
<name>K0PLG2_9HYPH</name>
<keyword evidence="2" id="KW-0479">Metal-binding</keyword>
<protein>
    <submittedName>
        <fullName evidence="6">Beta-lactamase domain protein</fullName>
    </submittedName>
</protein>
<keyword evidence="7" id="KW-1185">Reference proteome</keyword>
<dbReference type="InterPro" id="IPR001279">
    <property type="entry name" value="Metallo-B-lactamas"/>
</dbReference>
<accession>K0PLG2</accession>